<proteinExistence type="predicted"/>
<dbReference type="EMBL" id="KN839102">
    <property type="protein sequence ID" value="KIJ90836.1"/>
    <property type="molecule type" value="Genomic_DNA"/>
</dbReference>
<gene>
    <name evidence="2" type="ORF">K443DRAFT_14910</name>
</gene>
<dbReference type="Proteomes" id="UP000054477">
    <property type="component" value="Unassembled WGS sequence"/>
</dbReference>
<evidence type="ECO:0000256" key="1">
    <source>
        <dbReference type="SAM" id="MobiDB-lite"/>
    </source>
</evidence>
<feature type="region of interest" description="Disordered" evidence="1">
    <location>
        <begin position="70"/>
        <end position="108"/>
    </location>
</feature>
<sequence length="135" mass="14528">MPVTERPHPSEANCYHQKNRPLRPPAAQKRHIFSSVVLPSAEGYSRLWANLVSSYPAVISTNRIHYSTMTLGNSLSSDPASTPASPGQGSLSSLPNTPLPSDISHPSVSIQSVKESSWGDVAVLDKTSNNYAAWS</sequence>
<evidence type="ECO:0000313" key="3">
    <source>
        <dbReference type="Proteomes" id="UP000054477"/>
    </source>
</evidence>
<dbReference type="AlphaFoldDB" id="A0A0C9WZT3"/>
<reference evidence="2 3" key="1">
    <citation type="submission" date="2014-04" db="EMBL/GenBank/DDBJ databases">
        <authorList>
            <consortium name="DOE Joint Genome Institute"/>
            <person name="Kuo A."/>
            <person name="Kohler A."/>
            <person name="Nagy L.G."/>
            <person name="Floudas D."/>
            <person name="Copeland A."/>
            <person name="Barry K.W."/>
            <person name="Cichocki N."/>
            <person name="Veneault-Fourrey C."/>
            <person name="LaButti K."/>
            <person name="Lindquist E.A."/>
            <person name="Lipzen A."/>
            <person name="Lundell T."/>
            <person name="Morin E."/>
            <person name="Murat C."/>
            <person name="Sun H."/>
            <person name="Tunlid A."/>
            <person name="Henrissat B."/>
            <person name="Grigoriev I.V."/>
            <person name="Hibbett D.S."/>
            <person name="Martin F."/>
            <person name="Nordberg H.P."/>
            <person name="Cantor M.N."/>
            <person name="Hua S.X."/>
        </authorList>
    </citation>
    <scope>NUCLEOTIDE SEQUENCE [LARGE SCALE GENOMIC DNA]</scope>
    <source>
        <strain evidence="2 3">LaAM-08-1</strain>
    </source>
</reference>
<name>A0A0C9WZT3_9AGAR</name>
<feature type="compositionally biased region" description="Low complexity" evidence="1">
    <location>
        <begin position="90"/>
        <end position="101"/>
    </location>
</feature>
<keyword evidence="3" id="KW-1185">Reference proteome</keyword>
<reference evidence="3" key="2">
    <citation type="submission" date="2015-01" db="EMBL/GenBank/DDBJ databases">
        <title>Evolutionary Origins and Diversification of the Mycorrhizal Mutualists.</title>
        <authorList>
            <consortium name="DOE Joint Genome Institute"/>
            <consortium name="Mycorrhizal Genomics Consortium"/>
            <person name="Kohler A."/>
            <person name="Kuo A."/>
            <person name="Nagy L.G."/>
            <person name="Floudas D."/>
            <person name="Copeland A."/>
            <person name="Barry K.W."/>
            <person name="Cichocki N."/>
            <person name="Veneault-Fourrey C."/>
            <person name="LaButti K."/>
            <person name="Lindquist E.A."/>
            <person name="Lipzen A."/>
            <person name="Lundell T."/>
            <person name="Morin E."/>
            <person name="Murat C."/>
            <person name="Riley R."/>
            <person name="Ohm R."/>
            <person name="Sun H."/>
            <person name="Tunlid A."/>
            <person name="Henrissat B."/>
            <person name="Grigoriev I.V."/>
            <person name="Hibbett D.S."/>
            <person name="Martin F."/>
        </authorList>
    </citation>
    <scope>NUCLEOTIDE SEQUENCE [LARGE SCALE GENOMIC DNA]</scope>
    <source>
        <strain evidence="3">LaAM-08-1</strain>
    </source>
</reference>
<feature type="compositionally biased region" description="Polar residues" evidence="1">
    <location>
        <begin position="70"/>
        <end position="89"/>
    </location>
</feature>
<protein>
    <submittedName>
        <fullName evidence="2">Uncharacterized protein</fullName>
    </submittedName>
</protein>
<evidence type="ECO:0000313" key="2">
    <source>
        <dbReference type="EMBL" id="KIJ90836.1"/>
    </source>
</evidence>
<accession>A0A0C9WZT3</accession>
<feature type="region of interest" description="Disordered" evidence="1">
    <location>
        <begin position="1"/>
        <end position="28"/>
    </location>
</feature>
<dbReference type="HOGENOM" id="CLU_1886101_0_0_1"/>
<organism evidence="2 3">
    <name type="scientific">Laccaria amethystina LaAM-08-1</name>
    <dbReference type="NCBI Taxonomy" id="1095629"/>
    <lineage>
        <taxon>Eukaryota</taxon>
        <taxon>Fungi</taxon>
        <taxon>Dikarya</taxon>
        <taxon>Basidiomycota</taxon>
        <taxon>Agaricomycotina</taxon>
        <taxon>Agaricomycetes</taxon>
        <taxon>Agaricomycetidae</taxon>
        <taxon>Agaricales</taxon>
        <taxon>Agaricineae</taxon>
        <taxon>Hydnangiaceae</taxon>
        <taxon>Laccaria</taxon>
    </lineage>
</organism>